<comment type="caution">
    <text evidence="3">The sequence shown here is derived from an EMBL/GenBank/DDBJ whole genome shotgun (WGS) entry which is preliminary data.</text>
</comment>
<evidence type="ECO:0000313" key="4">
    <source>
        <dbReference type="Proteomes" id="UP001384579"/>
    </source>
</evidence>
<dbReference type="EMBL" id="JBBLXS010000599">
    <property type="protein sequence ID" value="MEK0188391.1"/>
    <property type="molecule type" value="Genomic_DNA"/>
</dbReference>
<evidence type="ECO:0000256" key="2">
    <source>
        <dbReference type="SAM" id="SignalP"/>
    </source>
</evidence>
<evidence type="ECO:0000256" key="1">
    <source>
        <dbReference type="SAM" id="MobiDB-lite"/>
    </source>
</evidence>
<name>A0ABU8YVP9_9CYAN</name>
<proteinExistence type="predicted"/>
<evidence type="ECO:0000313" key="3">
    <source>
        <dbReference type="EMBL" id="MEK0188391.1"/>
    </source>
</evidence>
<feature type="signal peptide" evidence="2">
    <location>
        <begin position="1"/>
        <end position="29"/>
    </location>
</feature>
<sequence>MKSNSAKANIAKNAIGLLLLLTESGPSFYANQETFFQNGRFPTRVRSYPVGNRPLVITYGIRPKFLRKSGNFFSKRAIPETGFFTKRRIPARRLGKNPVSFLRVRNSSNQLTKNQHSQSTLQSS</sequence>
<keyword evidence="4" id="KW-1185">Reference proteome</keyword>
<gene>
    <name evidence="3" type="ORF">WMG39_26630</name>
</gene>
<keyword evidence="2" id="KW-0732">Signal</keyword>
<dbReference type="RefSeq" id="WP_340542065.1">
    <property type="nucleotide sequence ID" value="NZ_JBBLXS010000599.1"/>
</dbReference>
<protein>
    <submittedName>
        <fullName evidence="3">Uncharacterized protein</fullName>
    </submittedName>
</protein>
<dbReference type="Proteomes" id="UP001384579">
    <property type="component" value="Unassembled WGS sequence"/>
</dbReference>
<feature type="chain" id="PRO_5046748794" evidence="2">
    <location>
        <begin position="30"/>
        <end position="124"/>
    </location>
</feature>
<feature type="region of interest" description="Disordered" evidence="1">
    <location>
        <begin position="105"/>
        <end position="124"/>
    </location>
</feature>
<reference evidence="3 4" key="1">
    <citation type="journal article" date="2020" name="Harmful Algae">
        <title>Molecular and morphological characterization of a novel dihydroanatoxin-a producing Microcoleus species (cyanobacteria) from the Russian River, California, USA.</title>
        <authorList>
            <person name="Conklin K.Y."/>
            <person name="Stancheva R."/>
            <person name="Otten T.G."/>
            <person name="Fadness R."/>
            <person name="Boyer G.L."/>
            <person name="Read B."/>
            <person name="Zhang X."/>
            <person name="Sheath R.G."/>
        </authorList>
    </citation>
    <scope>NUCLEOTIDE SEQUENCE [LARGE SCALE GENOMIC DNA]</scope>
    <source>
        <strain evidence="3 4">PTRS2</strain>
    </source>
</reference>
<organism evidence="3 4">
    <name type="scientific">Microcoleus anatoxicus PTRS2</name>
    <dbReference type="NCBI Taxonomy" id="2705321"/>
    <lineage>
        <taxon>Bacteria</taxon>
        <taxon>Bacillati</taxon>
        <taxon>Cyanobacteriota</taxon>
        <taxon>Cyanophyceae</taxon>
        <taxon>Oscillatoriophycideae</taxon>
        <taxon>Oscillatoriales</taxon>
        <taxon>Microcoleaceae</taxon>
        <taxon>Microcoleus</taxon>
        <taxon>Microcoleus anatoxicus</taxon>
    </lineage>
</organism>
<accession>A0ABU8YVP9</accession>